<sequence length="106" mass="11904">MTMNFLFQELLALGERIGNVATGLSEKTISSHLKTRMYISSPTLNLEEAASLDQETDFCVICQTDYKNKEKIGTLDCGHEYHVDCVKRWLLIKNTCPICKSAALTT</sequence>
<proteinExistence type="predicted"/>
<dbReference type="PANTHER" id="PTHR22937">
    <property type="entry name" value="E3 UBIQUITIN-PROTEIN LIGASE RNF165"/>
    <property type="match status" value="1"/>
</dbReference>
<keyword evidence="5 8" id="KW-0863">Zinc-finger</keyword>
<dbReference type="PANTHER" id="PTHR22937:SF222">
    <property type="entry name" value="RING-TYPE E3 UBIQUITIN TRANSFERASE"/>
    <property type="match status" value="1"/>
</dbReference>
<dbReference type="EMBL" id="JACBKZ010000006">
    <property type="protein sequence ID" value="KAF5948658.1"/>
    <property type="molecule type" value="Genomic_DNA"/>
</dbReference>
<dbReference type="GO" id="GO:0061630">
    <property type="term" value="F:ubiquitin protein ligase activity"/>
    <property type="evidence" value="ECO:0007669"/>
    <property type="project" value="UniProtKB-EC"/>
</dbReference>
<evidence type="ECO:0000256" key="6">
    <source>
        <dbReference type="ARBA" id="ARBA00022786"/>
    </source>
</evidence>
<evidence type="ECO:0000256" key="1">
    <source>
        <dbReference type="ARBA" id="ARBA00000900"/>
    </source>
</evidence>
<evidence type="ECO:0000256" key="2">
    <source>
        <dbReference type="ARBA" id="ARBA00012483"/>
    </source>
</evidence>
<evidence type="ECO:0000259" key="9">
    <source>
        <dbReference type="PROSITE" id="PS50089"/>
    </source>
</evidence>
<evidence type="ECO:0000313" key="11">
    <source>
        <dbReference type="Proteomes" id="UP000593564"/>
    </source>
</evidence>
<dbReference type="InterPro" id="IPR045191">
    <property type="entry name" value="MBR1/2-like"/>
</dbReference>
<keyword evidence="3" id="KW-0808">Transferase</keyword>
<evidence type="ECO:0000256" key="4">
    <source>
        <dbReference type="ARBA" id="ARBA00022723"/>
    </source>
</evidence>
<dbReference type="EC" id="2.3.2.27" evidence="2"/>
<dbReference type="Proteomes" id="UP000593564">
    <property type="component" value="Unassembled WGS sequence"/>
</dbReference>
<comment type="caution">
    <text evidence="10">The sequence shown here is derived from an EMBL/GenBank/DDBJ whole genome shotgun (WGS) entry which is preliminary data.</text>
</comment>
<dbReference type="GO" id="GO:0005634">
    <property type="term" value="C:nucleus"/>
    <property type="evidence" value="ECO:0007669"/>
    <property type="project" value="TreeGrafter"/>
</dbReference>
<keyword evidence="6" id="KW-0833">Ubl conjugation pathway</keyword>
<dbReference type="InterPro" id="IPR013083">
    <property type="entry name" value="Znf_RING/FYVE/PHD"/>
</dbReference>
<evidence type="ECO:0000256" key="5">
    <source>
        <dbReference type="ARBA" id="ARBA00022771"/>
    </source>
</evidence>
<evidence type="ECO:0000256" key="7">
    <source>
        <dbReference type="ARBA" id="ARBA00022833"/>
    </source>
</evidence>
<evidence type="ECO:0000256" key="3">
    <source>
        <dbReference type="ARBA" id="ARBA00022679"/>
    </source>
</evidence>
<keyword evidence="4" id="KW-0479">Metal-binding</keyword>
<reference evidence="11" key="1">
    <citation type="journal article" date="2020" name="Nat. Commun.">
        <title>Genome assembly of wild tea tree DASZ reveals pedigree and selection history of tea varieties.</title>
        <authorList>
            <person name="Zhang W."/>
            <person name="Zhang Y."/>
            <person name="Qiu H."/>
            <person name="Guo Y."/>
            <person name="Wan H."/>
            <person name="Zhang X."/>
            <person name="Scossa F."/>
            <person name="Alseekh S."/>
            <person name="Zhang Q."/>
            <person name="Wang P."/>
            <person name="Xu L."/>
            <person name="Schmidt M.H."/>
            <person name="Jia X."/>
            <person name="Li D."/>
            <person name="Zhu A."/>
            <person name="Guo F."/>
            <person name="Chen W."/>
            <person name="Ni D."/>
            <person name="Usadel B."/>
            <person name="Fernie A.R."/>
            <person name="Wen W."/>
        </authorList>
    </citation>
    <scope>NUCLEOTIDE SEQUENCE [LARGE SCALE GENOMIC DNA]</scope>
    <source>
        <strain evidence="11">cv. G240</strain>
    </source>
</reference>
<feature type="domain" description="RING-type" evidence="9">
    <location>
        <begin position="59"/>
        <end position="100"/>
    </location>
</feature>
<evidence type="ECO:0000256" key="8">
    <source>
        <dbReference type="PROSITE-ProRule" id="PRU00175"/>
    </source>
</evidence>
<dbReference type="PROSITE" id="PS50089">
    <property type="entry name" value="ZF_RING_2"/>
    <property type="match status" value="1"/>
</dbReference>
<evidence type="ECO:0000313" key="10">
    <source>
        <dbReference type="EMBL" id="KAF5948658.1"/>
    </source>
</evidence>
<dbReference type="Gene3D" id="3.30.40.10">
    <property type="entry name" value="Zinc/RING finger domain, C3HC4 (zinc finger)"/>
    <property type="match status" value="1"/>
</dbReference>
<keyword evidence="7" id="KW-0862">Zinc</keyword>
<comment type="catalytic activity">
    <reaction evidence="1">
        <text>S-ubiquitinyl-[E2 ubiquitin-conjugating enzyme]-L-cysteine + [acceptor protein]-L-lysine = [E2 ubiquitin-conjugating enzyme]-L-cysteine + N(6)-ubiquitinyl-[acceptor protein]-L-lysine.</text>
        <dbReference type="EC" id="2.3.2.27"/>
    </reaction>
</comment>
<dbReference type="SUPFAM" id="SSF57850">
    <property type="entry name" value="RING/U-box"/>
    <property type="match status" value="1"/>
</dbReference>
<keyword evidence="11" id="KW-1185">Reference proteome</keyword>
<gene>
    <name evidence="10" type="ORF">HYC85_014615</name>
</gene>
<organism evidence="10 11">
    <name type="scientific">Camellia sinensis</name>
    <name type="common">Tea plant</name>
    <name type="synonym">Thea sinensis</name>
    <dbReference type="NCBI Taxonomy" id="4442"/>
    <lineage>
        <taxon>Eukaryota</taxon>
        <taxon>Viridiplantae</taxon>
        <taxon>Streptophyta</taxon>
        <taxon>Embryophyta</taxon>
        <taxon>Tracheophyta</taxon>
        <taxon>Spermatophyta</taxon>
        <taxon>Magnoliopsida</taxon>
        <taxon>eudicotyledons</taxon>
        <taxon>Gunneridae</taxon>
        <taxon>Pentapetalae</taxon>
        <taxon>asterids</taxon>
        <taxon>Ericales</taxon>
        <taxon>Theaceae</taxon>
        <taxon>Camellia</taxon>
    </lineage>
</organism>
<accession>A0A7J7HA31</accession>
<name>A0A7J7HA31_CAMSI</name>
<reference evidence="10 11" key="2">
    <citation type="submission" date="2020-07" db="EMBL/GenBank/DDBJ databases">
        <title>Genome assembly of wild tea tree DASZ reveals pedigree and selection history of tea varieties.</title>
        <authorList>
            <person name="Zhang W."/>
        </authorList>
    </citation>
    <scope>NUCLEOTIDE SEQUENCE [LARGE SCALE GENOMIC DNA]</scope>
    <source>
        <strain evidence="11">cv. G240</strain>
        <tissue evidence="10">Leaf</tissue>
    </source>
</reference>
<dbReference type="GO" id="GO:0008270">
    <property type="term" value="F:zinc ion binding"/>
    <property type="evidence" value="ECO:0007669"/>
    <property type="project" value="UniProtKB-KW"/>
</dbReference>
<dbReference type="AlphaFoldDB" id="A0A7J7HA31"/>
<dbReference type="InterPro" id="IPR001841">
    <property type="entry name" value="Znf_RING"/>
</dbReference>
<dbReference type="Pfam" id="PF13639">
    <property type="entry name" value="zf-RING_2"/>
    <property type="match status" value="1"/>
</dbReference>
<dbReference type="SMART" id="SM00184">
    <property type="entry name" value="RING"/>
    <property type="match status" value="1"/>
</dbReference>
<protein>
    <recommendedName>
        <fullName evidence="2">RING-type E3 ubiquitin transferase</fullName>
        <ecNumber evidence="2">2.3.2.27</ecNumber>
    </recommendedName>
</protein>